<evidence type="ECO:0000313" key="8">
    <source>
        <dbReference type="EMBL" id="NDV32959.1"/>
    </source>
</evidence>
<dbReference type="PANTHER" id="PTHR10841">
    <property type="entry name" value="SYNAPSIN"/>
    <property type="match status" value="1"/>
</dbReference>
<dbReference type="SUPFAM" id="SSF52440">
    <property type="entry name" value="PreATP-grasp domain"/>
    <property type="match status" value="1"/>
</dbReference>
<evidence type="ECO:0000256" key="4">
    <source>
        <dbReference type="ARBA" id="ARBA00034103"/>
    </source>
</evidence>
<keyword evidence="2" id="KW-0597">Phosphoprotein</keyword>
<feature type="compositionally biased region" description="Polar residues" evidence="5">
    <location>
        <begin position="10"/>
        <end position="21"/>
    </location>
</feature>
<dbReference type="Pfam" id="PF02750">
    <property type="entry name" value="Synapsin_C"/>
    <property type="match status" value="1"/>
</dbReference>
<dbReference type="PRINTS" id="PR01368">
    <property type="entry name" value="SYNAPSIN"/>
</dbReference>
<accession>A0A6B2L7J1</accession>
<protein>
    <recommendedName>
        <fullName evidence="9">ATP-grasp domain-containing protein</fullName>
    </recommendedName>
</protein>
<comment type="similarity">
    <text evidence="1">Belongs to the synapsin family.</text>
</comment>
<dbReference type="InterPro" id="IPR016185">
    <property type="entry name" value="PreATP-grasp_dom_sf"/>
</dbReference>
<evidence type="ECO:0000256" key="5">
    <source>
        <dbReference type="SAM" id="MobiDB-lite"/>
    </source>
</evidence>
<feature type="region of interest" description="Disordered" evidence="5">
    <location>
        <begin position="1"/>
        <end position="21"/>
    </location>
</feature>
<dbReference type="GO" id="GO:0005524">
    <property type="term" value="F:ATP binding"/>
    <property type="evidence" value="ECO:0007669"/>
    <property type="project" value="InterPro"/>
</dbReference>
<dbReference type="Pfam" id="PF02078">
    <property type="entry name" value="Synapsin"/>
    <property type="match status" value="1"/>
</dbReference>
<feature type="domain" description="Synapsin ATP-binding" evidence="7">
    <location>
        <begin position="123"/>
        <end position="333"/>
    </location>
</feature>
<dbReference type="InterPro" id="IPR013815">
    <property type="entry name" value="ATP_grasp_subdomain_1"/>
</dbReference>
<evidence type="ECO:0008006" key="9">
    <source>
        <dbReference type="Google" id="ProtNLM"/>
    </source>
</evidence>
<sequence>MPTGHKKTYMRTQDAQPTTQSPTKGKVLLVISADGNDWKEQFKGETLQDGSPLTVYNTSWAQLHVEASTDYERSIVCKLIEDGSEVEVSPHFVLFRAFPNDLFGNSYRRQVLGLAFSRIGGVNTVESVLRGMDRPVVHAEMVKIAEKLGQAKFPVISAKYHPNCYSGNKKRLIQLPFPTVIKVGSSYGGYGKMVAKSKGDYDDATSVLALGTEFFTEEPMIQHDYEFRVQVIGPYVRCFRRNSHNNWKNQCGNVFFEDHPWHPKYAVWVYEVRQMFGGLEMFGIDVLHRNPTPDQPEGEDFILEINDYAMGFDADYEPEDRKWVKDVVLQRMNELFCGAEKKSYEGQFIFSTYKRGDLKKTGILH</sequence>
<comment type="subcellular location">
    <subcellularLocation>
        <location evidence="4">Synapse</location>
    </subcellularLocation>
</comment>
<dbReference type="Gene3D" id="3.40.50.20">
    <property type="match status" value="1"/>
</dbReference>
<dbReference type="SUPFAM" id="SSF56059">
    <property type="entry name" value="Glutathione synthetase ATP-binding domain-like"/>
    <property type="match status" value="1"/>
</dbReference>
<dbReference type="AlphaFoldDB" id="A0A6B2L7J1"/>
<dbReference type="Gene3D" id="3.30.470.20">
    <property type="entry name" value="ATP-grasp fold, B domain"/>
    <property type="match status" value="1"/>
</dbReference>
<name>A0A6B2L7J1_9EUKA</name>
<evidence type="ECO:0000256" key="3">
    <source>
        <dbReference type="ARBA" id="ARBA00023018"/>
    </source>
</evidence>
<feature type="domain" description="Synapsin pre-ATP-grasp" evidence="6">
    <location>
        <begin position="23"/>
        <end position="119"/>
    </location>
</feature>
<reference evidence="8" key="1">
    <citation type="journal article" date="2020" name="J. Eukaryot. Microbiol.">
        <title>De novo Sequencing, Assembly and Annotation of the Transcriptome for the Free-Living Testate Amoeba Arcella intermedia.</title>
        <authorList>
            <person name="Ribeiro G.M."/>
            <person name="Porfirio-Sousa A.L."/>
            <person name="Maurer-Alcala X.X."/>
            <person name="Katz L.A."/>
            <person name="Lahr D.J.G."/>
        </authorList>
    </citation>
    <scope>NUCLEOTIDE SEQUENCE</scope>
</reference>
<dbReference type="InterPro" id="IPR001359">
    <property type="entry name" value="Synapsin"/>
</dbReference>
<proteinExistence type="inferred from homology"/>
<dbReference type="Gene3D" id="3.30.1490.20">
    <property type="entry name" value="ATP-grasp fold, A domain"/>
    <property type="match status" value="1"/>
</dbReference>
<dbReference type="InterPro" id="IPR020897">
    <property type="entry name" value="Synapsin_pre-ATP-grasp_dom"/>
</dbReference>
<keyword evidence="3" id="KW-0770">Synapse</keyword>
<evidence type="ECO:0000259" key="7">
    <source>
        <dbReference type="Pfam" id="PF02750"/>
    </source>
</evidence>
<evidence type="ECO:0000256" key="1">
    <source>
        <dbReference type="ARBA" id="ARBA00008243"/>
    </source>
</evidence>
<dbReference type="InterPro" id="IPR020898">
    <property type="entry name" value="Synapsin_ATP-bd_dom"/>
</dbReference>
<dbReference type="PANTHER" id="PTHR10841:SF17">
    <property type="entry name" value="SYNAPSIN"/>
    <property type="match status" value="1"/>
</dbReference>
<dbReference type="EMBL" id="GIBP01003990">
    <property type="protein sequence ID" value="NDV32959.1"/>
    <property type="molecule type" value="Transcribed_RNA"/>
</dbReference>
<organism evidence="8">
    <name type="scientific">Arcella intermedia</name>
    <dbReference type="NCBI Taxonomy" id="1963864"/>
    <lineage>
        <taxon>Eukaryota</taxon>
        <taxon>Amoebozoa</taxon>
        <taxon>Tubulinea</taxon>
        <taxon>Elardia</taxon>
        <taxon>Arcellinida</taxon>
        <taxon>Sphaerothecina</taxon>
        <taxon>Arcellidae</taxon>
        <taxon>Arcella</taxon>
    </lineage>
</organism>
<evidence type="ECO:0000259" key="6">
    <source>
        <dbReference type="Pfam" id="PF02078"/>
    </source>
</evidence>
<evidence type="ECO:0000256" key="2">
    <source>
        <dbReference type="ARBA" id="ARBA00022553"/>
    </source>
</evidence>